<dbReference type="InterPro" id="IPR018060">
    <property type="entry name" value="HTH_AraC"/>
</dbReference>
<feature type="domain" description="HTH araC/xylS-type" evidence="5">
    <location>
        <begin position="277"/>
        <end position="384"/>
    </location>
</feature>
<evidence type="ECO:0000256" key="2">
    <source>
        <dbReference type="ARBA" id="ARBA00023125"/>
    </source>
</evidence>
<dbReference type="Proteomes" id="UP001598112">
    <property type="component" value="Unassembled WGS sequence"/>
</dbReference>
<feature type="transmembrane region" description="Helical" evidence="4">
    <location>
        <begin position="222"/>
        <end position="242"/>
    </location>
</feature>
<feature type="transmembrane region" description="Helical" evidence="4">
    <location>
        <begin position="136"/>
        <end position="164"/>
    </location>
</feature>
<dbReference type="SUPFAM" id="SSF46689">
    <property type="entry name" value="Homeodomain-like"/>
    <property type="match status" value="1"/>
</dbReference>
<dbReference type="SMART" id="SM00342">
    <property type="entry name" value="HTH_ARAC"/>
    <property type="match status" value="1"/>
</dbReference>
<dbReference type="InterPro" id="IPR009057">
    <property type="entry name" value="Homeodomain-like_sf"/>
</dbReference>
<feature type="transmembrane region" description="Helical" evidence="4">
    <location>
        <begin position="176"/>
        <end position="202"/>
    </location>
</feature>
<keyword evidence="7" id="KW-1185">Reference proteome</keyword>
<name>A0ABW6D517_9BACT</name>
<organism evidence="6 7">
    <name type="scientific">Aquirufa originis</name>
    <dbReference type="NCBI Taxonomy" id="3096514"/>
    <lineage>
        <taxon>Bacteria</taxon>
        <taxon>Pseudomonadati</taxon>
        <taxon>Bacteroidota</taxon>
        <taxon>Cytophagia</taxon>
        <taxon>Cytophagales</taxon>
        <taxon>Flectobacillaceae</taxon>
        <taxon>Aquirufa</taxon>
    </lineage>
</organism>
<reference evidence="6 7" key="1">
    <citation type="submission" date="2024-03" db="EMBL/GenBank/DDBJ databases">
        <title>Aquirufa genome sequencing.</title>
        <authorList>
            <person name="Pitt A."/>
            <person name="Hahn M.W."/>
        </authorList>
    </citation>
    <scope>NUCLEOTIDE SEQUENCE [LARGE SCALE GENOMIC DNA]</scope>
    <source>
        <strain evidence="6 7">KTFRIE-69F</strain>
    </source>
</reference>
<dbReference type="PANTHER" id="PTHR43280:SF29">
    <property type="entry name" value="ARAC-FAMILY TRANSCRIPTIONAL REGULATOR"/>
    <property type="match status" value="1"/>
</dbReference>
<dbReference type="Gene3D" id="1.10.10.60">
    <property type="entry name" value="Homeodomain-like"/>
    <property type="match status" value="1"/>
</dbReference>
<keyword evidence="4" id="KW-0472">Membrane</keyword>
<evidence type="ECO:0000256" key="3">
    <source>
        <dbReference type="ARBA" id="ARBA00023163"/>
    </source>
</evidence>
<evidence type="ECO:0000256" key="1">
    <source>
        <dbReference type="ARBA" id="ARBA00023015"/>
    </source>
</evidence>
<evidence type="ECO:0000259" key="5">
    <source>
        <dbReference type="PROSITE" id="PS01124"/>
    </source>
</evidence>
<evidence type="ECO:0000313" key="6">
    <source>
        <dbReference type="EMBL" id="MFD3293290.1"/>
    </source>
</evidence>
<keyword evidence="3" id="KW-0804">Transcription</keyword>
<keyword evidence="4" id="KW-0812">Transmembrane</keyword>
<protein>
    <submittedName>
        <fullName evidence="6">AraC family transcriptional regulator</fullName>
    </submittedName>
</protein>
<feature type="transmembrane region" description="Helical" evidence="4">
    <location>
        <begin position="64"/>
        <end position="82"/>
    </location>
</feature>
<evidence type="ECO:0000313" key="7">
    <source>
        <dbReference type="Proteomes" id="UP001598112"/>
    </source>
</evidence>
<comment type="caution">
    <text evidence="6">The sequence shown here is derived from an EMBL/GenBank/DDBJ whole genome shotgun (WGS) entry which is preliminary data.</text>
</comment>
<gene>
    <name evidence="6" type="ORF">SKC35_06290</name>
</gene>
<proteinExistence type="predicted"/>
<dbReference type="PANTHER" id="PTHR43280">
    <property type="entry name" value="ARAC-FAMILY TRANSCRIPTIONAL REGULATOR"/>
    <property type="match status" value="1"/>
</dbReference>
<dbReference type="Pfam" id="PF12833">
    <property type="entry name" value="HTH_18"/>
    <property type="match status" value="1"/>
</dbReference>
<feature type="transmembrane region" description="Helical" evidence="4">
    <location>
        <begin position="94"/>
        <end position="116"/>
    </location>
</feature>
<evidence type="ECO:0000256" key="4">
    <source>
        <dbReference type="SAM" id="Phobius"/>
    </source>
</evidence>
<keyword evidence="4" id="KW-1133">Transmembrane helix</keyword>
<dbReference type="EMBL" id="JBBKXY010000002">
    <property type="protein sequence ID" value="MFD3293290.1"/>
    <property type="molecule type" value="Genomic_DNA"/>
</dbReference>
<sequence>MIPAICLLGFLGSILLLKFTDKVNPANRYLGYHFFLNSLFGIAHWASVVSDSETLRAIFTVHYFPIYLLNTPFLYFYVRAVLTDNIQIKGLDYFHFLPFGIVLINILPFALHSWAFKLDFAYRLHQDFRTIYEVPFLLISFPVYFVSRSIFSLIYIAVSSYIVWQAIQKRLLAKSLVLKSWLITCLGLAAIFNISLLAFSFYSLWQNDFVLMMDEQGRGRTVATIFMSAQTISIYFFPRILYGLQLNSGSSMSDVIKLNEEISSVAKSLDISKTRLKQVDKLMEVHLLEKKYLLPGYSLSDLVSAISTPEHVLTYYFNNYKGITFLKWKNQLRIEEAVNLLKAGEAETNTLESVGKACGYKSRSNFIQAFKAQTGESPSVYLKKLT</sequence>
<dbReference type="RefSeq" id="WP_377978553.1">
    <property type="nucleotide sequence ID" value="NZ_JBBKXY010000002.1"/>
</dbReference>
<keyword evidence="2" id="KW-0238">DNA-binding</keyword>
<dbReference type="PROSITE" id="PS01124">
    <property type="entry name" value="HTH_ARAC_FAMILY_2"/>
    <property type="match status" value="1"/>
</dbReference>
<keyword evidence="1" id="KW-0805">Transcription regulation</keyword>
<accession>A0ABW6D517</accession>